<evidence type="ECO:0000313" key="2">
    <source>
        <dbReference type="EMBL" id="AGK96738.1"/>
    </source>
</evidence>
<proteinExistence type="predicted"/>
<dbReference type="PATRIC" id="fig|86416.3.peg.1811"/>
<dbReference type="HOGENOM" id="CLU_139641_0_0_9"/>
<dbReference type="Pfam" id="PF16224">
    <property type="entry name" value="DUF4883"/>
    <property type="match status" value="1"/>
</dbReference>
<dbReference type="EMBL" id="CP003261">
    <property type="protein sequence ID" value="AGK96738.1"/>
    <property type="molecule type" value="Genomic_DNA"/>
</dbReference>
<dbReference type="RefSeq" id="WP_015615056.1">
    <property type="nucleotide sequence ID" value="NC_021182.1"/>
</dbReference>
<accession>R4K2D4</accession>
<dbReference type="KEGG" id="cpas:Clopa_1836"/>
<reference evidence="2 3" key="1">
    <citation type="submission" date="2012-01" db="EMBL/GenBank/DDBJ databases">
        <title>Complete sequence of chromosome of Clostridium pasteurianum BC1.</title>
        <authorList>
            <consortium name="US DOE Joint Genome Institute"/>
            <person name="Lucas S."/>
            <person name="Han J."/>
            <person name="Lapidus A."/>
            <person name="Cheng J.-F."/>
            <person name="Goodwin L."/>
            <person name="Pitluck S."/>
            <person name="Peters L."/>
            <person name="Mikhailova N."/>
            <person name="Teshima H."/>
            <person name="Detter J.C."/>
            <person name="Han C."/>
            <person name="Tapia R."/>
            <person name="Land M."/>
            <person name="Hauser L."/>
            <person name="Kyrpides N."/>
            <person name="Ivanova N."/>
            <person name="Pagani I."/>
            <person name="Dunn J."/>
            <person name="Taghavi S."/>
            <person name="Francis A."/>
            <person name="van der Lelie D."/>
            <person name="Woyke T."/>
        </authorList>
    </citation>
    <scope>NUCLEOTIDE SEQUENCE [LARGE SCALE GENOMIC DNA]</scope>
    <source>
        <strain evidence="2 3">BC1</strain>
    </source>
</reference>
<keyword evidence="1" id="KW-1133">Transmembrane helix</keyword>
<keyword evidence="1" id="KW-0472">Membrane</keyword>
<dbReference type="InterPro" id="IPR032619">
    <property type="entry name" value="DUF4883"/>
</dbReference>
<dbReference type="CDD" id="cd15786">
    <property type="entry name" value="CPF_1278_like"/>
    <property type="match status" value="1"/>
</dbReference>
<sequence length="160" mass="18926">MKVNKLIYIGIVIVIVLSFTGCSLSFSSNSFLNPKKPYNFYYTNLLTRDIKLENSFLGIVLDTNFYKEQTFTAEQSTTAKNFILHLHRNDFISKPKDLPAKPPYKIYFTFKTDKYVLEIYNEKYISVYPWDGTYDKDYVDMSNIPVSYNLYYLCKYIIPR</sequence>
<evidence type="ECO:0000256" key="1">
    <source>
        <dbReference type="SAM" id="Phobius"/>
    </source>
</evidence>
<dbReference type="PROSITE" id="PS51257">
    <property type="entry name" value="PROKAR_LIPOPROTEIN"/>
    <property type="match status" value="1"/>
</dbReference>
<protein>
    <recommendedName>
        <fullName evidence="4">Lipoprotein</fullName>
    </recommendedName>
</protein>
<evidence type="ECO:0008006" key="4">
    <source>
        <dbReference type="Google" id="ProtNLM"/>
    </source>
</evidence>
<dbReference type="STRING" id="86416.Clopa_1836"/>
<dbReference type="eggNOG" id="ENOG50344DC">
    <property type="taxonomic scope" value="Bacteria"/>
</dbReference>
<dbReference type="Proteomes" id="UP000013523">
    <property type="component" value="Chromosome"/>
</dbReference>
<keyword evidence="1" id="KW-0812">Transmembrane</keyword>
<evidence type="ECO:0000313" key="3">
    <source>
        <dbReference type="Proteomes" id="UP000013523"/>
    </source>
</evidence>
<feature type="transmembrane region" description="Helical" evidence="1">
    <location>
        <begin position="6"/>
        <end position="26"/>
    </location>
</feature>
<name>R4K2D4_CLOPA</name>
<dbReference type="AlphaFoldDB" id="R4K2D4"/>
<keyword evidence="3" id="KW-1185">Reference proteome</keyword>
<dbReference type="OrthoDB" id="1937023at2"/>
<dbReference type="Gene3D" id="3.30.1490.410">
    <property type="entry name" value="Uncharacterised protein PF16224, DUF4883"/>
    <property type="match status" value="1"/>
</dbReference>
<gene>
    <name evidence="2" type="ORF">Clopa_1836</name>
</gene>
<organism evidence="2 3">
    <name type="scientific">Clostridium pasteurianum BC1</name>
    <dbReference type="NCBI Taxonomy" id="86416"/>
    <lineage>
        <taxon>Bacteria</taxon>
        <taxon>Bacillati</taxon>
        <taxon>Bacillota</taxon>
        <taxon>Clostridia</taxon>
        <taxon>Eubacteriales</taxon>
        <taxon>Clostridiaceae</taxon>
        <taxon>Clostridium</taxon>
    </lineage>
</organism>